<dbReference type="PATRIC" id="fig|1029756.8.peg.630"/>
<protein>
    <submittedName>
        <fullName evidence="2">Uncharacterized protein</fullName>
    </submittedName>
</protein>
<feature type="region of interest" description="Disordered" evidence="1">
    <location>
        <begin position="1"/>
        <end position="67"/>
    </location>
</feature>
<sequence length="67" mass="7296">MSNTKTDKHSLPQTEAELTPSRDLSDTELNGVDGGLGVLSVAGSTKKKRPVEMRDLPPRKIPFFTEA</sequence>
<organism evidence="2 3">
    <name type="scientific">Hyphomicrobium nitrativorans NL23</name>
    <dbReference type="NCBI Taxonomy" id="1029756"/>
    <lineage>
        <taxon>Bacteria</taxon>
        <taxon>Pseudomonadati</taxon>
        <taxon>Pseudomonadota</taxon>
        <taxon>Alphaproteobacteria</taxon>
        <taxon>Hyphomicrobiales</taxon>
        <taxon>Hyphomicrobiaceae</taxon>
        <taxon>Hyphomicrobium</taxon>
    </lineage>
</organism>
<reference evidence="2 3" key="1">
    <citation type="journal article" date="2014" name="Genome Announc.">
        <title>Complete Genome Sequence of Hyphomicrobium nitrativorans Strain NL23, a Denitrifying Bacterium Isolated from Biofilm of a Methanol-Fed Denitrification System Treating Seawater at the Montreal Biodome.</title>
        <authorList>
            <person name="Martineau C."/>
            <person name="Villeneuve C."/>
            <person name="Mauffrey F."/>
            <person name="Villemur R."/>
        </authorList>
    </citation>
    <scope>NUCLEOTIDE SEQUENCE [LARGE SCALE GENOMIC DNA]</scope>
    <source>
        <strain evidence="2">NL23</strain>
    </source>
</reference>
<name>V5SIW5_9HYPH</name>
<dbReference type="KEGG" id="hni:W911_02995"/>
<evidence type="ECO:0000313" key="3">
    <source>
        <dbReference type="Proteomes" id="UP000018542"/>
    </source>
</evidence>
<dbReference type="EMBL" id="CP006912">
    <property type="protein sequence ID" value="AHB49874.1"/>
    <property type="molecule type" value="Genomic_DNA"/>
</dbReference>
<feature type="compositionally biased region" description="Basic and acidic residues" evidence="1">
    <location>
        <begin position="1"/>
        <end position="10"/>
    </location>
</feature>
<dbReference type="Proteomes" id="UP000018542">
    <property type="component" value="Chromosome"/>
</dbReference>
<proteinExistence type="predicted"/>
<evidence type="ECO:0000313" key="2">
    <source>
        <dbReference type="EMBL" id="AHB49874.1"/>
    </source>
</evidence>
<evidence type="ECO:0000256" key="1">
    <source>
        <dbReference type="SAM" id="MobiDB-lite"/>
    </source>
</evidence>
<accession>V5SIW5</accession>
<dbReference type="HOGENOM" id="CLU_2806669_0_0_5"/>
<dbReference type="AlphaFoldDB" id="V5SIW5"/>
<dbReference type="RefSeq" id="WP_023786022.1">
    <property type="nucleotide sequence ID" value="NC_022997.1"/>
</dbReference>
<gene>
    <name evidence="2" type="ORF">W911_02995</name>
</gene>
<keyword evidence="3" id="KW-1185">Reference proteome</keyword>